<comment type="subcellular location">
    <subcellularLocation>
        <location evidence="1">Membrane</location>
        <topology evidence="1">Multi-pass membrane protein</topology>
    </subcellularLocation>
</comment>
<evidence type="ECO:0000313" key="10">
    <source>
        <dbReference type="WBParaSite" id="Minc3s06064g39272"/>
    </source>
</evidence>
<sequence>MPFSDGLVHLMKDNTTEFGNTINALHRFNLYPELILSSLFSLFRRFSDYFEWKTIVCWRVNRGGGMAPIESCEGLGNYHYFYIYGAFLVASSVIFSLFIGGFSLSQSFFGGILASISFMFNHGLGNYHYFYIYGAFLVASSVIFSLFIGGFSLSQSFFGGILASISFMFNHGEATRAQWTPPLRESFGYPIFLLQTILTGYILRKGKINLVCGVLHVFLTVAFCCFWQVFSIVIFLLILRFFYLKIFHFPILLLIWMDLNSEIEF</sequence>
<dbReference type="WBParaSite" id="Minc3s06064g39272">
    <property type="protein sequence ID" value="Minc3s06064g39272"/>
    <property type="gene ID" value="Minc3s06064g39272"/>
</dbReference>
<evidence type="ECO:0000313" key="9">
    <source>
        <dbReference type="Proteomes" id="UP000887563"/>
    </source>
</evidence>
<organism evidence="9 10">
    <name type="scientific">Meloidogyne incognita</name>
    <name type="common">Southern root-knot nematode worm</name>
    <name type="synonym">Oxyuris incognita</name>
    <dbReference type="NCBI Taxonomy" id="6306"/>
    <lineage>
        <taxon>Eukaryota</taxon>
        <taxon>Metazoa</taxon>
        <taxon>Ecdysozoa</taxon>
        <taxon>Nematoda</taxon>
        <taxon>Chromadorea</taxon>
        <taxon>Rhabditida</taxon>
        <taxon>Tylenchina</taxon>
        <taxon>Tylenchomorpha</taxon>
        <taxon>Tylenchoidea</taxon>
        <taxon>Meloidogynidae</taxon>
        <taxon>Meloidogyninae</taxon>
        <taxon>Meloidogyne</taxon>
        <taxon>Meloidogyne incognita group</taxon>
    </lineage>
</organism>
<evidence type="ECO:0000256" key="8">
    <source>
        <dbReference type="SAM" id="Phobius"/>
    </source>
</evidence>
<evidence type="ECO:0000256" key="4">
    <source>
        <dbReference type="ARBA" id="ARBA00022679"/>
    </source>
</evidence>
<keyword evidence="4" id="KW-0808">Transferase</keyword>
<feature type="transmembrane region" description="Helical" evidence="8">
    <location>
        <begin position="107"/>
        <end position="124"/>
    </location>
</feature>
<dbReference type="Proteomes" id="UP000887563">
    <property type="component" value="Unplaced"/>
</dbReference>
<evidence type="ECO:0000256" key="3">
    <source>
        <dbReference type="ARBA" id="ARBA00022676"/>
    </source>
</evidence>
<evidence type="ECO:0000256" key="1">
    <source>
        <dbReference type="ARBA" id="ARBA00004141"/>
    </source>
</evidence>
<feature type="transmembrane region" description="Helical" evidence="8">
    <location>
        <begin position="130"/>
        <end position="149"/>
    </location>
</feature>
<dbReference type="Pfam" id="PF10034">
    <property type="entry name" value="Dpy19"/>
    <property type="match status" value="1"/>
</dbReference>
<protein>
    <submittedName>
        <fullName evidence="10">Uncharacterized protein</fullName>
    </submittedName>
</protein>
<dbReference type="PANTHER" id="PTHR31488">
    <property type="entry name" value="DPY-19-LIKE 1, LIKE (H. SAPIENS)"/>
    <property type="match status" value="1"/>
</dbReference>
<evidence type="ECO:0000256" key="2">
    <source>
        <dbReference type="ARBA" id="ARBA00008744"/>
    </source>
</evidence>
<comment type="similarity">
    <text evidence="2">Belongs to the dpy-19 family.</text>
</comment>
<keyword evidence="7 8" id="KW-0472">Membrane</keyword>
<feature type="transmembrane region" description="Helical" evidence="8">
    <location>
        <begin position="242"/>
        <end position="259"/>
    </location>
</feature>
<dbReference type="AlphaFoldDB" id="A0A914NFM6"/>
<dbReference type="PANTHER" id="PTHR31488:SF1">
    <property type="entry name" value="C-MANNOSYLTRANSFERASE DPY19L1"/>
    <property type="match status" value="1"/>
</dbReference>
<feature type="transmembrane region" description="Helical" evidence="8">
    <location>
        <begin position="81"/>
        <end position="100"/>
    </location>
</feature>
<feature type="transmembrane region" description="Helical" evidence="8">
    <location>
        <begin position="210"/>
        <end position="236"/>
    </location>
</feature>
<keyword evidence="6 8" id="KW-1133">Transmembrane helix</keyword>
<evidence type="ECO:0000256" key="6">
    <source>
        <dbReference type="ARBA" id="ARBA00022989"/>
    </source>
</evidence>
<proteinExistence type="inferred from homology"/>
<keyword evidence="5 8" id="KW-0812">Transmembrane</keyword>
<dbReference type="GO" id="GO:0005637">
    <property type="term" value="C:nuclear inner membrane"/>
    <property type="evidence" value="ECO:0007669"/>
    <property type="project" value="TreeGrafter"/>
</dbReference>
<keyword evidence="9" id="KW-1185">Reference proteome</keyword>
<keyword evidence="3" id="KW-0328">Glycosyltransferase</keyword>
<reference evidence="10" key="1">
    <citation type="submission" date="2022-11" db="UniProtKB">
        <authorList>
            <consortium name="WormBaseParasite"/>
        </authorList>
    </citation>
    <scope>IDENTIFICATION</scope>
</reference>
<dbReference type="GO" id="GO:0000030">
    <property type="term" value="F:mannosyltransferase activity"/>
    <property type="evidence" value="ECO:0007669"/>
    <property type="project" value="TreeGrafter"/>
</dbReference>
<name>A0A914NFM6_MELIC</name>
<evidence type="ECO:0000256" key="5">
    <source>
        <dbReference type="ARBA" id="ARBA00022692"/>
    </source>
</evidence>
<dbReference type="InterPro" id="IPR018732">
    <property type="entry name" value="Dpy-19/Dpy-19-like"/>
</dbReference>
<evidence type="ECO:0000256" key="7">
    <source>
        <dbReference type="ARBA" id="ARBA00023136"/>
    </source>
</evidence>
<feature type="transmembrane region" description="Helical" evidence="8">
    <location>
        <begin position="186"/>
        <end position="203"/>
    </location>
</feature>
<accession>A0A914NFM6</accession>